<gene>
    <name evidence="12" type="primary">APOBEC3H</name>
</gene>
<dbReference type="GeneTree" id="ENSGT00940000162772"/>
<dbReference type="InterPro" id="IPR016193">
    <property type="entry name" value="Cytidine_deaminase-like"/>
</dbReference>
<reference evidence="12" key="3">
    <citation type="submission" date="2025-09" db="UniProtKB">
        <authorList>
            <consortium name="Ensembl"/>
        </authorList>
    </citation>
    <scope>IDENTIFICATION</scope>
</reference>
<dbReference type="GO" id="GO:0051607">
    <property type="term" value="P:defense response to virus"/>
    <property type="evidence" value="ECO:0007669"/>
    <property type="project" value="UniProtKB-ARBA"/>
</dbReference>
<proteinExistence type="inferred from homology"/>
<evidence type="ECO:0000256" key="5">
    <source>
        <dbReference type="ARBA" id="ARBA00022723"/>
    </source>
</evidence>
<keyword evidence="4" id="KW-0963">Cytoplasm</keyword>
<comment type="catalytic activity">
    <reaction evidence="9">
        <text>a 2'-deoxycytidine in single-stranded DNA + H2O + H(+) = a 2'-deoxyuridine in single-stranded DNA + NH4(+)</text>
        <dbReference type="Rhea" id="RHEA:50948"/>
        <dbReference type="Rhea" id="RHEA-COMP:12846"/>
        <dbReference type="Rhea" id="RHEA-COMP:12847"/>
        <dbReference type="ChEBI" id="CHEBI:15377"/>
        <dbReference type="ChEBI" id="CHEBI:15378"/>
        <dbReference type="ChEBI" id="CHEBI:28938"/>
        <dbReference type="ChEBI" id="CHEBI:85452"/>
        <dbReference type="ChEBI" id="CHEBI:133902"/>
        <dbReference type="EC" id="3.5.4.38"/>
    </reaction>
</comment>
<keyword evidence="13" id="KW-1185">Reference proteome</keyword>
<accession>A0A9L0IIN7</accession>
<dbReference type="Proteomes" id="UP000694387">
    <property type="component" value="Chromosome 2"/>
</dbReference>
<feature type="region of interest" description="Disordered" evidence="10">
    <location>
        <begin position="1"/>
        <end position="31"/>
    </location>
</feature>
<comment type="cofactor">
    <cofactor evidence="1">
        <name>Zn(2+)</name>
        <dbReference type="ChEBI" id="CHEBI:29105"/>
    </cofactor>
</comment>
<evidence type="ECO:0000256" key="7">
    <source>
        <dbReference type="ARBA" id="ARBA00022833"/>
    </source>
</evidence>
<dbReference type="Pfam" id="PF18772">
    <property type="entry name" value="APOBEC2"/>
    <property type="match status" value="1"/>
</dbReference>
<dbReference type="PROSITE" id="PS51747">
    <property type="entry name" value="CYT_DCMP_DEAMINASES_2"/>
    <property type="match status" value="1"/>
</dbReference>
<reference evidence="12 13" key="1">
    <citation type="journal article" date="2020" name="Nat. Commun.">
        <title>Donkey genomes provide new insights into domestication and selection for coat color.</title>
        <authorList>
            <person name="Wang"/>
            <person name="C."/>
            <person name="Li"/>
            <person name="H."/>
            <person name="Guo"/>
            <person name="Y."/>
            <person name="Huang"/>
            <person name="J."/>
            <person name="Sun"/>
            <person name="Y."/>
            <person name="Min"/>
            <person name="J."/>
            <person name="Wang"/>
            <person name="J."/>
            <person name="Fang"/>
            <person name="X."/>
            <person name="Zhao"/>
            <person name="Z."/>
            <person name="Wang"/>
            <person name="S."/>
            <person name="Zhang"/>
            <person name="Y."/>
            <person name="Liu"/>
            <person name="Q."/>
            <person name="Jiang"/>
            <person name="Q."/>
            <person name="Wang"/>
            <person name="X."/>
            <person name="Guo"/>
            <person name="Y."/>
            <person name="Yang"/>
            <person name="C."/>
            <person name="Wang"/>
            <person name="Y."/>
            <person name="Tian"/>
            <person name="F."/>
            <person name="Zhuang"/>
            <person name="G."/>
            <person name="Fan"/>
            <person name="Y."/>
            <person name="Gao"/>
            <person name="Q."/>
            <person name="Li"/>
            <person name="Y."/>
            <person name="Ju"/>
            <person name="Z."/>
            <person name="Li"/>
            <person name="J."/>
            <person name="Li"/>
            <person name="R."/>
            <person name="Hou"/>
            <person name="M."/>
            <person name="Yang"/>
            <person name="G."/>
            <person name="Liu"/>
            <person name="G."/>
            <person name="Liu"/>
            <person name="W."/>
            <person name="Guo"/>
            <person name="J."/>
            <person name="Pan"/>
            <person name="S."/>
            <person name="Fan"/>
            <person name="G."/>
            <person name="Zhang"/>
            <person name="W."/>
            <person name="Zhang"/>
            <person name="R."/>
            <person name="Yu"/>
            <person name="J."/>
            <person name="Zhang"/>
            <person name="X."/>
            <person name="Yin"/>
            <person name="Q."/>
            <person name="Ji"/>
            <person name="C."/>
            <person name="Jin"/>
            <person name="Y."/>
            <person name="Yue"/>
            <person name="G."/>
            <person name="Liu"/>
            <person name="M."/>
            <person name="Xu"/>
            <person name="J."/>
            <person name="Liu"/>
            <person name="S."/>
            <person name="Jordana"/>
            <person name="J."/>
            <person name="Noce"/>
            <person name="A."/>
            <person name="Amills"/>
            <person name="M."/>
            <person name="Wu"/>
            <person name="D.D."/>
            <person name="Li"/>
            <person name="S."/>
            <person name="Zhou"/>
            <person name="X. and Zhong"/>
            <person name="J."/>
        </authorList>
    </citation>
    <scope>NUCLEOTIDE SEQUENCE [LARGE SCALE GENOMIC DNA]</scope>
</reference>
<comment type="subcellular location">
    <subcellularLocation>
        <location evidence="2">Cytoplasm</location>
    </subcellularLocation>
</comment>
<evidence type="ECO:0000256" key="10">
    <source>
        <dbReference type="SAM" id="MobiDB-lite"/>
    </source>
</evidence>
<dbReference type="GO" id="GO:0004126">
    <property type="term" value="F:cytidine deaminase activity"/>
    <property type="evidence" value="ECO:0007669"/>
    <property type="project" value="TreeGrafter"/>
</dbReference>
<dbReference type="GO" id="GO:0016554">
    <property type="term" value="P:cytidine to uridine editing"/>
    <property type="evidence" value="ECO:0007669"/>
    <property type="project" value="TreeGrafter"/>
</dbReference>
<dbReference type="GO" id="GO:0070383">
    <property type="term" value="P:DNA cytosine deamination"/>
    <property type="evidence" value="ECO:0007669"/>
    <property type="project" value="TreeGrafter"/>
</dbReference>
<evidence type="ECO:0000256" key="8">
    <source>
        <dbReference type="ARBA" id="ARBA00029489"/>
    </source>
</evidence>
<sequence length="311" mass="35575">TDGSGQRHVSQGRPRGVQFSAHPPHPAQASCLQWPPAWGRAVCQAGGGRQWARWGSPPSTSSLPSPPGQQRRSSFTSPQGPKGTKGVGFRRRQSLKALCVSAFSSLLRRNTQHLLSEDVFKKQFGNQRRVTKPYYRRKTYVCYQLKLLRGPTIAKGYFRNKKKRHAEIRFIDKINSLGLDQDQSYEITCYVTWSPCATCACKLIKFTRKFPNLSLRIFVSRLYYHWFRQNQQGLRQLWASSIPVVVMGYQEFADCWENFADNRGNPFQSWEKLTEYSKGIKRRLQKILEPLKLNGLEDAMGNLKLGSVDLG</sequence>
<evidence type="ECO:0000313" key="13">
    <source>
        <dbReference type="Proteomes" id="UP000694387"/>
    </source>
</evidence>
<feature type="compositionally biased region" description="Polar residues" evidence="10">
    <location>
        <begin position="68"/>
        <end position="79"/>
    </location>
</feature>
<keyword evidence="5" id="KW-0479">Metal-binding</keyword>
<reference evidence="12" key="2">
    <citation type="submission" date="2025-08" db="UniProtKB">
        <authorList>
            <consortium name="Ensembl"/>
        </authorList>
    </citation>
    <scope>IDENTIFICATION</scope>
</reference>
<evidence type="ECO:0000259" key="11">
    <source>
        <dbReference type="PROSITE" id="PS51747"/>
    </source>
</evidence>
<evidence type="ECO:0000256" key="1">
    <source>
        <dbReference type="ARBA" id="ARBA00001947"/>
    </source>
</evidence>
<dbReference type="GO" id="GO:0000932">
    <property type="term" value="C:P-body"/>
    <property type="evidence" value="ECO:0007669"/>
    <property type="project" value="TreeGrafter"/>
</dbReference>
<dbReference type="AlphaFoldDB" id="A0A9L0IIN7"/>
<dbReference type="GO" id="GO:0003723">
    <property type="term" value="F:RNA binding"/>
    <property type="evidence" value="ECO:0007669"/>
    <property type="project" value="TreeGrafter"/>
</dbReference>
<keyword evidence="6" id="KW-0378">Hydrolase</keyword>
<dbReference type="Gene3D" id="3.40.140.10">
    <property type="entry name" value="Cytidine Deaminase, domain 2"/>
    <property type="match status" value="1"/>
</dbReference>
<dbReference type="PANTHER" id="PTHR13857:SF43">
    <property type="entry name" value="DNA DC-DU-EDITING ENZYME APOBEC-3H"/>
    <property type="match status" value="1"/>
</dbReference>
<evidence type="ECO:0000256" key="3">
    <source>
        <dbReference type="ARBA" id="ARBA00006576"/>
    </source>
</evidence>
<comment type="similarity">
    <text evidence="3">Belongs to the cytidine and deoxycytidylate deaminase family.</text>
</comment>
<dbReference type="Ensembl" id="ENSEAST00005059269.1">
    <property type="protein sequence ID" value="ENSEASP00005036918.1"/>
    <property type="gene ID" value="ENSEASG00005037890.1"/>
</dbReference>
<dbReference type="FunFam" id="3.40.140.10:FF:000047">
    <property type="entry name" value="Apolipoprotein B editing enzyme catalytic polypeptide-like 3H"/>
    <property type="match status" value="1"/>
</dbReference>
<feature type="region of interest" description="Disordered" evidence="10">
    <location>
        <begin position="49"/>
        <end position="88"/>
    </location>
</feature>
<keyword evidence="7" id="KW-0862">Zinc</keyword>
<evidence type="ECO:0000313" key="12">
    <source>
        <dbReference type="Ensembl" id="ENSEASP00005036918.1"/>
    </source>
</evidence>
<name>A0A9L0IIN7_EQUAS</name>
<dbReference type="InterPro" id="IPR016192">
    <property type="entry name" value="APOBEC/CMP_deaminase_Zn-bd"/>
</dbReference>
<evidence type="ECO:0000256" key="2">
    <source>
        <dbReference type="ARBA" id="ARBA00004496"/>
    </source>
</evidence>
<protein>
    <recommendedName>
        <fullName evidence="8">single-stranded DNA cytosine deaminase</fullName>
        <ecNumber evidence="8">3.5.4.38</ecNumber>
    </recommendedName>
</protein>
<feature type="domain" description="CMP/dCMP-type deaminase" evidence="11">
    <location>
        <begin position="115"/>
        <end position="237"/>
    </location>
</feature>
<dbReference type="CDD" id="cd01283">
    <property type="entry name" value="cytidine_deaminase"/>
    <property type="match status" value="1"/>
</dbReference>
<dbReference type="GO" id="GO:0008270">
    <property type="term" value="F:zinc ion binding"/>
    <property type="evidence" value="ECO:0007669"/>
    <property type="project" value="InterPro"/>
</dbReference>
<dbReference type="PROSITE" id="PS00903">
    <property type="entry name" value="CYT_DCMP_DEAMINASES_1"/>
    <property type="match status" value="1"/>
</dbReference>
<evidence type="ECO:0000256" key="9">
    <source>
        <dbReference type="ARBA" id="ARBA00049114"/>
    </source>
</evidence>
<dbReference type="GO" id="GO:0005634">
    <property type="term" value="C:nucleus"/>
    <property type="evidence" value="ECO:0007669"/>
    <property type="project" value="TreeGrafter"/>
</dbReference>
<dbReference type="InterPro" id="IPR002125">
    <property type="entry name" value="CMP_dCMP_dom"/>
</dbReference>
<dbReference type="GO" id="GO:0045869">
    <property type="term" value="P:negative regulation of single stranded viral RNA replication via double stranded DNA intermediate"/>
    <property type="evidence" value="ECO:0007669"/>
    <property type="project" value="TreeGrafter"/>
</dbReference>
<dbReference type="SUPFAM" id="SSF53927">
    <property type="entry name" value="Cytidine deaminase-like"/>
    <property type="match status" value="1"/>
</dbReference>
<dbReference type="PANTHER" id="PTHR13857">
    <property type="entry name" value="MRNA EDITING ENZYME"/>
    <property type="match status" value="1"/>
</dbReference>
<dbReference type="InterPro" id="IPR050610">
    <property type="entry name" value="APOBEC_Cyt_Deaminase"/>
</dbReference>
<organism evidence="12 13">
    <name type="scientific">Equus asinus</name>
    <name type="common">Donkey</name>
    <name type="synonym">Equus africanus asinus</name>
    <dbReference type="NCBI Taxonomy" id="9793"/>
    <lineage>
        <taxon>Eukaryota</taxon>
        <taxon>Metazoa</taxon>
        <taxon>Chordata</taxon>
        <taxon>Craniata</taxon>
        <taxon>Vertebrata</taxon>
        <taxon>Euteleostomi</taxon>
        <taxon>Mammalia</taxon>
        <taxon>Eutheria</taxon>
        <taxon>Laurasiatheria</taxon>
        <taxon>Perissodactyla</taxon>
        <taxon>Equidae</taxon>
        <taxon>Equus</taxon>
    </lineage>
</organism>
<dbReference type="EC" id="3.5.4.38" evidence="8"/>
<evidence type="ECO:0000256" key="6">
    <source>
        <dbReference type="ARBA" id="ARBA00022801"/>
    </source>
</evidence>
<evidence type="ECO:0000256" key="4">
    <source>
        <dbReference type="ARBA" id="ARBA00022490"/>
    </source>
</evidence>